<protein>
    <submittedName>
        <fullName evidence="1">Uncharacterized protein</fullName>
    </submittedName>
</protein>
<dbReference type="EMBL" id="UINC01043732">
    <property type="protein sequence ID" value="SVB48177.1"/>
    <property type="molecule type" value="Genomic_DNA"/>
</dbReference>
<accession>A0A382EE80</accession>
<reference evidence="1" key="1">
    <citation type="submission" date="2018-05" db="EMBL/GenBank/DDBJ databases">
        <authorList>
            <person name="Lanie J.A."/>
            <person name="Ng W.-L."/>
            <person name="Kazmierczak K.M."/>
            <person name="Andrzejewski T.M."/>
            <person name="Davidsen T.M."/>
            <person name="Wayne K.J."/>
            <person name="Tettelin H."/>
            <person name="Glass J.I."/>
            <person name="Rusch D."/>
            <person name="Podicherti R."/>
            <person name="Tsui H.-C.T."/>
            <person name="Winkler M.E."/>
        </authorList>
    </citation>
    <scope>NUCLEOTIDE SEQUENCE</scope>
</reference>
<sequence length="65" mass="6674">VNAAESEKILIQNATVITASDSQILENTDILIDSGLIVGIGSNLVANDAIKIDASNQIITPGLIA</sequence>
<organism evidence="1">
    <name type="scientific">marine metagenome</name>
    <dbReference type="NCBI Taxonomy" id="408172"/>
    <lineage>
        <taxon>unclassified sequences</taxon>
        <taxon>metagenomes</taxon>
        <taxon>ecological metagenomes</taxon>
    </lineage>
</organism>
<dbReference type="Gene3D" id="2.30.40.10">
    <property type="entry name" value="Urease, subunit C, domain 1"/>
    <property type="match status" value="1"/>
</dbReference>
<dbReference type="SUPFAM" id="SSF51338">
    <property type="entry name" value="Composite domain of metallo-dependent hydrolases"/>
    <property type="match status" value="1"/>
</dbReference>
<proteinExistence type="predicted"/>
<feature type="non-terminal residue" evidence="1">
    <location>
        <position position="65"/>
    </location>
</feature>
<dbReference type="AlphaFoldDB" id="A0A382EE80"/>
<gene>
    <name evidence="1" type="ORF">METZ01_LOCUS201031</name>
</gene>
<dbReference type="GO" id="GO:0016810">
    <property type="term" value="F:hydrolase activity, acting on carbon-nitrogen (but not peptide) bonds"/>
    <property type="evidence" value="ECO:0007669"/>
    <property type="project" value="InterPro"/>
</dbReference>
<evidence type="ECO:0000313" key="1">
    <source>
        <dbReference type="EMBL" id="SVB48177.1"/>
    </source>
</evidence>
<dbReference type="InterPro" id="IPR011059">
    <property type="entry name" value="Metal-dep_hydrolase_composite"/>
</dbReference>
<name>A0A382EE80_9ZZZZ</name>
<feature type="non-terminal residue" evidence="1">
    <location>
        <position position="1"/>
    </location>
</feature>